<sequence length="496" mass="53509">MSSSKITSVFSSIATELGIFSLLHSPRDTKLLCLQRFIRLFAYGASMLILALYLSSLGTSDARIGLFMTLTLLGDVIISFLLTLVADSLGRRRILMLGAGLMTVSGVVFALSDHYWILVIASIVGVISPSGNEIGPFRAIEESTLAHLTPKDIRSDIFAWYTLMGSAGTAIGTITCGWLVQALLSGGWSDVRAYRAVFGIYAVLGLVKLGLSVMLSENCEPEPPKQEYQEVVEMDDADARSLLSDSEEEEADPSSRNDPIQKETQPDRMSQKAQQETPSKKSTFSAFSSISPQSRSTLIKLCLLFAVDSGASGLVPPTWITYFFTRKFNLPEGQLGTLFFVTSIVAAVGTLAASSIARRIGLIKTMVLTHLPSSIFLALIPLPPQAWLAMTFLILRHSMSSMDQAPRQAFLSSAVLPNERTAVMGIVNVVKTLSQSVGPVGTGALAGVGKFWIAFLIAGAMKAGYDLGLLKMFLGFRGREGEEVGKRGRGQERGQA</sequence>
<protein>
    <recommendedName>
        <fullName evidence="4">Major facilitator superfamily (MFS) profile domain-containing protein</fullName>
    </recommendedName>
</protein>
<evidence type="ECO:0000313" key="6">
    <source>
        <dbReference type="Proteomes" id="UP001161017"/>
    </source>
</evidence>
<evidence type="ECO:0000256" key="2">
    <source>
        <dbReference type="SAM" id="MobiDB-lite"/>
    </source>
</evidence>
<feature type="transmembrane region" description="Helical" evidence="3">
    <location>
        <begin position="117"/>
        <end position="137"/>
    </location>
</feature>
<keyword evidence="3" id="KW-0472">Membrane</keyword>
<feature type="domain" description="Major facilitator superfamily (MFS) profile" evidence="4">
    <location>
        <begin position="28"/>
        <end position="477"/>
    </location>
</feature>
<evidence type="ECO:0000313" key="5">
    <source>
        <dbReference type="EMBL" id="MDI1492340.1"/>
    </source>
</evidence>
<feature type="compositionally biased region" description="Polar residues" evidence="2">
    <location>
        <begin position="271"/>
        <end position="287"/>
    </location>
</feature>
<dbReference type="EMBL" id="JAPUFD010000018">
    <property type="protein sequence ID" value="MDI1492340.1"/>
    <property type="molecule type" value="Genomic_DNA"/>
</dbReference>
<keyword evidence="3" id="KW-0812">Transmembrane</keyword>
<feature type="transmembrane region" description="Helical" evidence="3">
    <location>
        <begin position="193"/>
        <end position="215"/>
    </location>
</feature>
<feature type="transmembrane region" description="Helical" evidence="3">
    <location>
        <begin position="62"/>
        <end position="82"/>
    </location>
</feature>
<evidence type="ECO:0000256" key="1">
    <source>
        <dbReference type="ARBA" id="ARBA00004141"/>
    </source>
</evidence>
<feature type="transmembrane region" description="Helical" evidence="3">
    <location>
        <begin position="94"/>
        <end position="111"/>
    </location>
</feature>
<feature type="transmembrane region" description="Helical" evidence="3">
    <location>
        <begin position="335"/>
        <end position="354"/>
    </location>
</feature>
<comment type="subcellular location">
    <subcellularLocation>
        <location evidence="1">Membrane</location>
        <topology evidence="1">Multi-pass membrane protein</topology>
    </subcellularLocation>
</comment>
<dbReference type="Pfam" id="PF07690">
    <property type="entry name" value="MFS_1"/>
    <property type="match status" value="2"/>
</dbReference>
<accession>A0AA43QTL6</accession>
<feature type="transmembrane region" description="Helical" evidence="3">
    <location>
        <begin position="37"/>
        <end position="56"/>
    </location>
</feature>
<dbReference type="PROSITE" id="PS50850">
    <property type="entry name" value="MFS"/>
    <property type="match status" value="1"/>
</dbReference>
<dbReference type="PANTHER" id="PTHR23520">
    <property type="entry name" value="TRANSPORTER, PUTATIVE (AFU_ORTHOLOGUE AFUA_3G04000)-RELATED"/>
    <property type="match status" value="1"/>
</dbReference>
<dbReference type="InterPro" id="IPR020846">
    <property type="entry name" value="MFS_dom"/>
</dbReference>
<feature type="transmembrane region" description="Helical" evidence="3">
    <location>
        <begin position="375"/>
        <end position="395"/>
    </location>
</feature>
<dbReference type="GO" id="GO:0000329">
    <property type="term" value="C:fungal-type vacuole membrane"/>
    <property type="evidence" value="ECO:0007669"/>
    <property type="project" value="TreeGrafter"/>
</dbReference>
<keyword evidence="3" id="KW-1133">Transmembrane helix</keyword>
<dbReference type="Proteomes" id="UP001161017">
    <property type="component" value="Unassembled WGS sequence"/>
</dbReference>
<evidence type="ECO:0000259" key="4">
    <source>
        <dbReference type="PROSITE" id="PS50850"/>
    </source>
</evidence>
<reference evidence="5" key="1">
    <citation type="journal article" date="2023" name="Genome Biol. Evol.">
        <title>First Whole Genome Sequence and Flow Cytometry Genome Size Data for the Lichen-Forming Fungus Ramalina farinacea (Ascomycota).</title>
        <authorList>
            <person name="Llewellyn T."/>
            <person name="Mian S."/>
            <person name="Hill R."/>
            <person name="Leitch I.J."/>
            <person name="Gaya E."/>
        </authorList>
    </citation>
    <scope>NUCLEOTIDE SEQUENCE</scope>
    <source>
        <strain evidence="5">LIQ254RAFAR</strain>
    </source>
</reference>
<dbReference type="GO" id="GO:0022857">
    <property type="term" value="F:transmembrane transporter activity"/>
    <property type="evidence" value="ECO:0007669"/>
    <property type="project" value="InterPro"/>
</dbReference>
<feature type="region of interest" description="Disordered" evidence="2">
    <location>
        <begin position="242"/>
        <end position="287"/>
    </location>
</feature>
<gene>
    <name evidence="5" type="ORF">OHK93_003553</name>
</gene>
<dbReference type="Gene3D" id="1.20.1250.20">
    <property type="entry name" value="MFS general substrate transporter like domains"/>
    <property type="match status" value="1"/>
</dbReference>
<proteinExistence type="predicted"/>
<comment type="caution">
    <text evidence="5">The sequence shown here is derived from an EMBL/GenBank/DDBJ whole genome shotgun (WGS) entry which is preliminary data.</text>
</comment>
<dbReference type="PANTHER" id="PTHR23520:SF5">
    <property type="entry name" value="TRANSPORTER, PUTATIVE (AFU_ORTHOLOGUE AFUA_3G04000)-RELATED"/>
    <property type="match status" value="1"/>
</dbReference>
<dbReference type="InterPro" id="IPR011701">
    <property type="entry name" value="MFS"/>
</dbReference>
<dbReference type="AlphaFoldDB" id="A0AA43QTL6"/>
<evidence type="ECO:0000256" key="3">
    <source>
        <dbReference type="SAM" id="Phobius"/>
    </source>
</evidence>
<name>A0AA43QTL6_9LECA</name>
<keyword evidence="6" id="KW-1185">Reference proteome</keyword>
<feature type="compositionally biased region" description="Basic and acidic residues" evidence="2">
    <location>
        <begin position="253"/>
        <end position="270"/>
    </location>
</feature>
<dbReference type="SUPFAM" id="SSF103473">
    <property type="entry name" value="MFS general substrate transporter"/>
    <property type="match status" value="1"/>
</dbReference>
<feature type="transmembrane region" description="Helical" evidence="3">
    <location>
        <begin position="297"/>
        <end position="315"/>
    </location>
</feature>
<organism evidence="5 6">
    <name type="scientific">Ramalina farinacea</name>
    <dbReference type="NCBI Taxonomy" id="258253"/>
    <lineage>
        <taxon>Eukaryota</taxon>
        <taxon>Fungi</taxon>
        <taxon>Dikarya</taxon>
        <taxon>Ascomycota</taxon>
        <taxon>Pezizomycotina</taxon>
        <taxon>Lecanoromycetes</taxon>
        <taxon>OSLEUM clade</taxon>
        <taxon>Lecanoromycetidae</taxon>
        <taxon>Lecanorales</taxon>
        <taxon>Lecanorineae</taxon>
        <taxon>Ramalinaceae</taxon>
        <taxon>Ramalina</taxon>
    </lineage>
</organism>
<dbReference type="InterPro" id="IPR036259">
    <property type="entry name" value="MFS_trans_sf"/>
</dbReference>
<feature type="transmembrane region" description="Helical" evidence="3">
    <location>
        <begin position="158"/>
        <end position="181"/>
    </location>
</feature>